<reference evidence="21" key="1">
    <citation type="submission" date="2019-07" db="EMBL/GenBank/DDBJ databases">
        <title>Annotation for the trematode Paragonimus miyazaki's.</title>
        <authorList>
            <person name="Choi Y.-J."/>
        </authorList>
    </citation>
    <scope>NUCLEOTIDE SEQUENCE</scope>
    <source>
        <strain evidence="21">Japan</strain>
    </source>
</reference>
<dbReference type="CDD" id="cd00192">
    <property type="entry name" value="PTKc"/>
    <property type="match status" value="1"/>
</dbReference>
<keyword evidence="15" id="KW-0325">Glycoprotein</keyword>
<feature type="compositionally biased region" description="Low complexity" evidence="18">
    <location>
        <begin position="1039"/>
        <end position="1050"/>
    </location>
</feature>
<protein>
    <recommendedName>
        <fullName evidence="3">receptor protein-tyrosine kinase</fullName>
        <ecNumber evidence="3">2.7.10.1</ecNumber>
    </recommendedName>
</protein>
<evidence type="ECO:0000256" key="11">
    <source>
        <dbReference type="ARBA" id="ARBA00022989"/>
    </source>
</evidence>
<evidence type="ECO:0000256" key="13">
    <source>
        <dbReference type="ARBA" id="ARBA00023137"/>
    </source>
</evidence>
<evidence type="ECO:0000256" key="2">
    <source>
        <dbReference type="ARBA" id="ARBA00004479"/>
    </source>
</evidence>
<dbReference type="GO" id="GO:0043235">
    <property type="term" value="C:receptor complex"/>
    <property type="evidence" value="ECO:0007669"/>
    <property type="project" value="TreeGrafter"/>
</dbReference>
<dbReference type="FunFam" id="1.10.510.10:FF:001512">
    <property type="entry name" value="Receptor tyrosine-protein kinase erbB-2"/>
    <property type="match status" value="1"/>
</dbReference>
<dbReference type="PANTHER" id="PTHR24416:SF525">
    <property type="entry name" value="INSULIN-LIKE RECEPTOR"/>
    <property type="match status" value="1"/>
</dbReference>
<feature type="compositionally biased region" description="Basic and acidic residues" evidence="18">
    <location>
        <begin position="1051"/>
        <end position="1062"/>
    </location>
</feature>
<keyword evidence="9" id="KW-0418">Kinase</keyword>
<dbReference type="InterPro" id="IPR003961">
    <property type="entry name" value="FN3_dom"/>
</dbReference>
<evidence type="ECO:0000256" key="10">
    <source>
        <dbReference type="ARBA" id="ARBA00022840"/>
    </source>
</evidence>
<evidence type="ECO:0000256" key="16">
    <source>
        <dbReference type="ARBA" id="ARBA00051243"/>
    </source>
</evidence>
<name>A0A8S9YUS1_9TREM</name>
<evidence type="ECO:0000256" key="15">
    <source>
        <dbReference type="ARBA" id="ARBA00023180"/>
    </source>
</evidence>
<feature type="domain" description="Protein kinase" evidence="20">
    <location>
        <begin position="392"/>
        <end position="726"/>
    </location>
</feature>
<sequence length="1069" mass="118584">MTGDSPMFNQSMSTLATTLSSEEWFLNSLIPKVDKVTPELDGIPQPIVKPFHCRIIPGDFILRCYRRVIHFTWIPPKHYPIKKAMIKFKEHGARKFTTMSDFGWGHTDVRIHNQPLANMKPDTIYEFGLNLIYTNDTFGRFPIPGSGDICACKTHADVPSKPLNLQYHYLQENQYSLEWTPDSDNGEPIITYDLKTAPIDQNQMATLHQLDWKTLIPYNMTENRMNFALDTQEHSALQLRAVNKIGPGPPVFITIQPPLKKITGQSTDYSSSLFGSLNNPNGVITYSLVAVGLLLSLFLVVIAFVYRRRRKDGKPGKTPFLISFNPARRMNSGSGNDSFGLGIGSDLTTSGVPLDLPTMEPLWNQEVNSLYGMGKSDSMSFEQVNQISAANIRFQRYIGCGAFGKVWEGWLHVQDVDGSRFEKVALKVRNNKSLTEAEFRREAKLMHRYQHANIVRFFGVSFDSPGQQCLVLEMMDQGNLRDYLHRSRPRLAPNVAANMFAAAAICAAGSSAADIRTLMGSEGSSINTSTTSTAPAVAGAGTTVGFSNASNVITLTAQLDLPALVTIMRDISHGCRYLEEQHFVHRDIAARNCLVSHNDPSGRIVKLCDFGLARDIYKNDFYRKRNEPKLPVRWMSPEAIRDGLFTSKSDVWAFAVTCWEVMTLGADPFYGRANVDVMNLVIGGHVLGRPENCPEELYNQMLQCWSRFPEMRPSFADLAKKMNEFVQFSHQTGSPFFGPFIVSLPLPKSLPDASGQTTLLCTSNKQQIQGQQMSDVNSQKMQQECRRRASFNEIRPHTPANSLLMENSMFMDRGAQLEQPNACPANSFNARGYAVDPELTNFPSVHSSTSANTLLLTNRNAANECKHALSETSPETAARISTAQPNANTDSIFQGYVTGQTNNEYTSNVNLDGNKSFTISAIRKQPLTNSSPVVRPFSLFENPTRPGNYESRQAYNNQTIGGRVGSTLPCTHNSAIRSNSRTTQTGESKTGSHTINYWLLGTGGGVDSLGYERPSWTSEVSNLHDVPIAAANVHPLPTSYASATSTAKSSITERNRPSDYKPRPNTGAL</sequence>
<evidence type="ECO:0000256" key="18">
    <source>
        <dbReference type="SAM" id="MobiDB-lite"/>
    </source>
</evidence>
<dbReference type="AlphaFoldDB" id="A0A8S9YUS1"/>
<dbReference type="InterPro" id="IPR008266">
    <property type="entry name" value="Tyr_kinase_AS"/>
</dbReference>
<evidence type="ECO:0000313" key="22">
    <source>
        <dbReference type="Proteomes" id="UP000822476"/>
    </source>
</evidence>
<dbReference type="InterPro" id="IPR020635">
    <property type="entry name" value="Tyr_kinase_cat_dom"/>
</dbReference>
<evidence type="ECO:0000256" key="14">
    <source>
        <dbReference type="ARBA" id="ARBA00023170"/>
    </source>
</evidence>
<dbReference type="GO" id="GO:0012505">
    <property type="term" value="C:endomembrane system"/>
    <property type="evidence" value="ECO:0007669"/>
    <property type="project" value="UniProtKB-SubCell"/>
</dbReference>
<feature type="region of interest" description="Disordered" evidence="18">
    <location>
        <begin position="1039"/>
        <end position="1069"/>
    </location>
</feature>
<dbReference type="SMART" id="SM00219">
    <property type="entry name" value="TyrKc"/>
    <property type="match status" value="1"/>
</dbReference>
<keyword evidence="6" id="KW-0732">Signal</keyword>
<evidence type="ECO:0000256" key="19">
    <source>
        <dbReference type="SAM" id="Phobius"/>
    </source>
</evidence>
<gene>
    <name evidence="21" type="ORF">EG68_04637</name>
</gene>
<keyword evidence="5 19" id="KW-0812">Transmembrane</keyword>
<dbReference type="GO" id="GO:0050793">
    <property type="term" value="P:regulation of developmental process"/>
    <property type="evidence" value="ECO:0007669"/>
    <property type="project" value="UniProtKB-ARBA"/>
</dbReference>
<dbReference type="Pfam" id="PF07714">
    <property type="entry name" value="PK_Tyr_Ser-Thr"/>
    <property type="match status" value="1"/>
</dbReference>
<dbReference type="GO" id="GO:0007169">
    <property type="term" value="P:cell surface receptor protein tyrosine kinase signaling pathway"/>
    <property type="evidence" value="ECO:0007669"/>
    <property type="project" value="TreeGrafter"/>
</dbReference>
<dbReference type="PROSITE" id="PS50011">
    <property type="entry name" value="PROTEIN_KINASE_DOM"/>
    <property type="match status" value="1"/>
</dbReference>
<feature type="transmembrane region" description="Helical" evidence="19">
    <location>
        <begin position="491"/>
        <end position="513"/>
    </location>
</feature>
<dbReference type="InterPro" id="IPR050122">
    <property type="entry name" value="RTK"/>
</dbReference>
<evidence type="ECO:0000256" key="5">
    <source>
        <dbReference type="ARBA" id="ARBA00022692"/>
    </source>
</evidence>
<comment type="catalytic activity">
    <reaction evidence="16">
        <text>L-tyrosyl-[protein] + ATP = O-phospho-L-tyrosyl-[protein] + ADP + H(+)</text>
        <dbReference type="Rhea" id="RHEA:10596"/>
        <dbReference type="Rhea" id="RHEA-COMP:10136"/>
        <dbReference type="Rhea" id="RHEA-COMP:20101"/>
        <dbReference type="ChEBI" id="CHEBI:15378"/>
        <dbReference type="ChEBI" id="CHEBI:30616"/>
        <dbReference type="ChEBI" id="CHEBI:46858"/>
        <dbReference type="ChEBI" id="CHEBI:61978"/>
        <dbReference type="ChEBI" id="CHEBI:456216"/>
        <dbReference type="EC" id="2.7.10.1"/>
    </reaction>
</comment>
<evidence type="ECO:0000256" key="9">
    <source>
        <dbReference type="ARBA" id="ARBA00022777"/>
    </source>
</evidence>
<proteinExistence type="predicted"/>
<evidence type="ECO:0000259" key="20">
    <source>
        <dbReference type="PROSITE" id="PS50011"/>
    </source>
</evidence>
<dbReference type="GO" id="GO:0004714">
    <property type="term" value="F:transmembrane receptor protein tyrosine kinase activity"/>
    <property type="evidence" value="ECO:0007669"/>
    <property type="project" value="UniProtKB-EC"/>
</dbReference>
<dbReference type="InterPro" id="IPR000719">
    <property type="entry name" value="Prot_kinase_dom"/>
</dbReference>
<accession>A0A8S9YUS1</accession>
<dbReference type="GO" id="GO:0048468">
    <property type="term" value="P:cell development"/>
    <property type="evidence" value="ECO:0007669"/>
    <property type="project" value="UniProtKB-ARBA"/>
</dbReference>
<dbReference type="Gene3D" id="1.10.510.10">
    <property type="entry name" value="Transferase(Phosphotransferase) domain 1"/>
    <property type="match status" value="2"/>
</dbReference>
<evidence type="ECO:0000256" key="12">
    <source>
        <dbReference type="ARBA" id="ARBA00023136"/>
    </source>
</evidence>
<evidence type="ECO:0000256" key="3">
    <source>
        <dbReference type="ARBA" id="ARBA00011902"/>
    </source>
</evidence>
<keyword evidence="12 19" id="KW-0472">Membrane</keyword>
<keyword evidence="14" id="KW-0675">Receptor</keyword>
<evidence type="ECO:0000256" key="7">
    <source>
        <dbReference type="ARBA" id="ARBA00022737"/>
    </source>
</evidence>
<organism evidence="21 22">
    <name type="scientific">Paragonimus skrjabini miyazakii</name>
    <dbReference type="NCBI Taxonomy" id="59628"/>
    <lineage>
        <taxon>Eukaryota</taxon>
        <taxon>Metazoa</taxon>
        <taxon>Spiralia</taxon>
        <taxon>Lophotrochozoa</taxon>
        <taxon>Platyhelminthes</taxon>
        <taxon>Trematoda</taxon>
        <taxon>Digenea</taxon>
        <taxon>Plagiorchiida</taxon>
        <taxon>Troglotremata</taxon>
        <taxon>Troglotrematidae</taxon>
        <taxon>Paragonimus</taxon>
    </lineage>
</organism>
<keyword evidence="7" id="KW-0677">Repeat</keyword>
<dbReference type="CDD" id="cd00063">
    <property type="entry name" value="FN3"/>
    <property type="match status" value="1"/>
</dbReference>
<dbReference type="SUPFAM" id="SSF56112">
    <property type="entry name" value="Protein kinase-like (PK-like)"/>
    <property type="match status" value="1"/>
</dbReference>
<feature type="binding site" evidence="17">
    <location>
        <position position="427"/>
    </location>
    <ligand>
        <name>ATP</name>
        <dbReference type="ChEBI" id="CHEBI:30616"/>
    </ligand>
</feature>
<dbReference type="InterPro" id="IPR001245">
    <property type="entry name" value="Ser-Thr/Tyr_kinase_cat_dom"/>
</dbReference>
<dbReference type="InterPro" id="IPR011009">
    <property type="entry name" value="Kinase-like_dom_sf"/>
</dbReference>
<evidence type="ECO:0000256" key="1">
    <source>
        <dbReference type="ARBA" id="ARBA00004308"/>
    </source>
</evidence>
<dbReference type="PROSITE" id="PS00107">
    <property type="entry name" value="PROTEIN_KINASE_ATP"/>
    <property type="match status" value="1"/>
</dbReference>
<dbReference type="EMBL" id="JTDE01001771">
    <property type="protein sequence ID" value="KAF7258364.1"/>
    <property type="molecule type" value="Genomic_DNA"/>
</dbReference>
<evidence type="ECO:0000256" key="17">
    <source>
        <dbReference type="PROSITE-ProRule" id="PRU10141"/>
    </source>
</evidence>
<dbReference type="PROSITE" id="PS00109">
    <property type="entry name" value="PROTEIN_KINASE_TYR"/>
    <property type="match status" value="1"/>
</dbReference>
<dbReference type="InterPro" id="IPR017441">
    <property type="entry name" value="Protein_kinase_ATP_BS"/>
</dbReference>
<feature type="transmembrane region" description="Helical" evidence="19">
    <location>
        <begin position="283"/>
        <end position="306"/>
    </location>
</feature>
<evidence type="ECO:0000256" key="8">
    <source>
        <dbReference type="ARBA" id="ARBA00022741"/>
    </source>
</evidence>
<dbReference type="InterPro" id="IPR013783">
    <property type="entry name" value="Ig-like_fold"/>
</dbReference>
<keyword evidence="11 19" id="KW-1133">Transmembrane helix</keyword>
<keyword evidence="22" id="KW-1185">Reference proteome</keyword>
<dbReference type="OrthoDB" id="98077at2759"/>
<dbReference type="InterPro" id="IPR036116">
    <property type="entry name" value="FN3_sf"/>
</dbReference>
<evidence type="ECO:0000256" key="4">
    <source>
        <dbReference type="ARBA" id="ARBA00022679"/>
    </source>
</evidence>
<comment type="subcellular location">
    <subcellularLocation>
        <location evidence="1">Endomembrane system</location>
    </subcellularLocation>
    <subcellularLocation>
        <location evidence="2">Membrane</location>
        <topology evidence="2">Single-pass type I membrane protein</topology>
    </subcellularLocation>
</comment>
<dbReference type="GO" id="GO:0005524">
    <property type="term" value="F:ATP binding"/>
    <property type="evidence" value="ECO:0007669"/>
    <property type="project" value="UniProtKB-UniRule"/>
</dbReference>
<keyword evidence="13" id="KW-0829">Tyrosine-protein kinase</keyword>
<dbReference type="GO" id="GO:0030182">
    <property type="term" value="P:neuron differentiation"/>
    <property type="evidence" value="ECO:0007669"/>
    <property type="project" value="UniProtKB-ARBA"/>
</dbReference>
<keyword evidence="8 17" id="KW-0547">Nucleotide-binding</keyword>
<dbReference type="EC" id="2.7.10.1" evidence="3"/>
<dbReference type="Proteomes" id="UP000822476">
    <property type="component" value="Unassembled WGS sequence"/>
</dbReference>
<keyword evidence="4" id="KW-0808">Transferase</keyword>
<comment type="caution">
    <text evidence="21">The sequence shown here is derived from an EMBL/GenBank/DDBJ whole genome shotgun (WGS) entry which is preliminary data.</text>
</comment>
<dbReference type="SUPFAM" id="SSF49265">
    <property type="entry name" value="Fibronectin type III"/>
    <property type="match status" value="1"/>
</dbReference>
<dbReference type="PANTHER" id="PTHR24416">
    <property type="entry name" value="TYROSINE-PROTEIN KINASE RECEPTOR"/>
    <property type="match status" value="1"/>
</dbReference>
<dbReference type="GO" id="GO:0005886">
    <property type="term" value="C:plasma membrane"/>
    <property type="evidence" value="ECO:0007669"/>
    <property type="project" value="TreeGrafter"/>
</dbReference>
<dbReference type="Gene3D" id="2.60.40.10">
    <property type="entry name" value="Immunoglobulins"/>
    <property type="match status" value="1"/>
</dbReference>
<keyword evidence="10 17" id="KW-0067">ATP-binding</keyword>
<evidence type="ECO:0000256" key="6">
    <source>
        <dbReference type="ARBA" id="ARBA00022729"/>
    </source>
</evidence>
<evidence type="ECO:0000313" key="21">
    <source>
        <dbReference type="EMBL" id="KAF7258364.1"/>
    </source>
</evidence>